<evidence type="ECO:0000256" key="18">
    <source>
        <dbReference type="ARBA" id="ARBA00044358"/>
    </source>
</evidence>
<evidence type="ECO:0000256" key="12">
    <source>
        <dbReference type="ARBA" id="ARBA00023054"/>
    </source>
</evidence>
<comment type="subcellular location">
    <subcellularLocation>
        <location evidence="3">Chromosome</location>
        <location evidence="3">Centromere</location>
        <location evidence="3">Kinetochore</location>
    </subcellularLocation>
    <subcellularLocation>
        <location evidence="2">Cytoplasm</location>
        <location evidence="2">Cytoskeleton</location>
        <location evidence="2">Spindle</location>
    </subcellularLocation>
    <subcellularLocation>
        <location evidence="1">Nucleus</location>
    </subcellularLocation>
</comment>
<keyword evidence="6" id="KW-0963">Cytoplasm</keyword>
<accession>C5MI51</accession>
<dbReference type="GO" id="GO:0000278">
    <property type="term" value="P:mitotic cell cycle"/>
    <property type="evidence" value="ECO:0007669"/>
    <property type="project" value="InterPro"/>
</dbReference>
<dbReference type="HOGENOM" id="CLU_133356_0_0_1"/>
<evidence type="ECO:0000256" key="8">
    <source>
        <dbReference type="ARBA" id="ARBA00022701"/>
    </source>
</evidence>
<reference evidence="20 21" key="1">
    <citation type="journal article" date="2009" name="Nature">
        <title>Evolution of pathogenicity and sexual reproduction in eight Candida genomes.</title>
        <authorList>
            <person name="Butler G."/>
            <person name="Rasmussen M.D."/>
            <person name="Lin M.F."/>
            <person name="Santos M.A."/>
            <person name="Sakthikumar S."/>
            <person name="Munro C.A."/>
            <person name="Rheinbay E."/>
            <person name="Grabherr M."/>
            <person name="Forche A."/>
            <person name="Reedy J.L."/>
            <person name="Agrafioti I."/>
            <person name="Arnaud M.B."/>
            <person name="Bates S."/>
            <person name="Brown A.J."/>
            <person name="Brunke S."/>
            <person name="Costanzo M.C."/>
            <person name="Fitzpatrick D.A."/>
            <person name="de Groot P.W."/>
            <person name="Harris D."/>
            <person name="Hoyer L.L."/>
            <person name="Hube B."/>
            <person name="Klis F.M."/>
            <person name="Kodira C."/>
            <person name="Lennard N."/>
            <person name="Logue M.E."/>
            <person name="Martin R."/>
            <person name="Neiman A.M."/>
            <person name="Nikolaou E."/>
            <person name="Quail M.A."/>
            <person name="Quinn J."/>
            <person name="Santos M.C."/>
            <person name="Schmitzberger F.F."/>
            <person name="Sherlock G."/>
            <person name="Shah P."/>
            <person name="Silverstein K.A."/>
            <person name="Skrzypek M.S."/>
            <person name="Soll D."/>
            <person name="Staggs R."/>
            <person name="Stansfield I."/>
            <person name="Stumpf M.P."/>
            <person name="Sudbery P.E."/>
            <person name="Srikantha T."/>
            <person name="Zeng Q."/>
            <person name="Berman J."/>
            <person name="Berriman M."/>
            <person name="Heitman J."/>
            <person name="Gow N.A."/>
            <person name="Lorenz M.C."/>
            <person name="Birren B.W."/>
            <person name="Kellis M."/>
            <person name="Cuomo C.A."/>
        </authorList>
    </citation>
    <scope>NUCLEOTIDE SEQUENCE [LARGE SCALE GENOMIC DNA]</scope>
    <source>
        <strain evidence="21">ATCC MYA-3404 / T1</strain>
    </source>
</reference>
<evidence type="ECO:0000256" key="15">
    <source>
        <dbReference type="ARBA" id="ARBA00023306"/>
    </source>
</evidence>
<evidence type="ECO:0000256" key="14">
    <source>
        <dbReference type="ARBA" id="ARBA00023242"/>
    </source>
</evidence>
<evidence type="ECO:0000256" key="16">
    <source>
        <dbReference type="ARBA" id="ARBA00023328"/>
    </source>
</evidence>
<evidence type="ECO:0000256" key="10">
    <source>
        <dbReference type="ARBA" id="ARBA00022829"/>
    </source>
</evidence>
<evidence type="ECO:0000256" key="1">
    <source>
        <dbReference type="ARBA" id="ARBA00004123"/>
    </source>
</evidence>
<evidence type="ECO:0000256" key="11">
    <source>
        <dbReference type="ARBA" id="ARBA00022838"/>
    </source>
</evidence>
<gene>
    <name evidence="20" type="ORF">CTRG_05744</name>
</gene>
<dbReference type="GO" id="GO:0072686">
    <property type="term" value="C:mitotic spindle"/>
    <property type="evidence" value="ECO:0007669"/>
    <property type="project" value="InterPro"/>
</dbReference>
<keyword evidence="5" id="KW-0158">Chromosome</keyword>
<organism evidence="20 21">
    <name type="scientific">Candida tropicalis (strain ATCC MYA-3404 / T1)</name>
    <name type="common">Yeast</name>
    <dbReference type="NCBI Taxonomy" id="294747"/>
    <lineage>
        <taxon>Eukaryota</taxon>
        <taxon>Fungi</taxon>
        <taxon>Dikarya</taxon>
        <taxon>Ascomycota</taxon>
        <taxon>Saccharomycotina</taxon>
        <taxon>Pichiomycetes</taxon>
        <taxon>Debaryomycetaceae</taxon>
        <taxon>Candida/Lodderomyces clade</taxon>
        <taxon>Candida</taxon>
    </lineage>
</organism>
<dbReference type="GeneID" id="8300959"/>
<dbReference type="Proteomes" id="UP000002037">
    <property type="component" value="Unassembled WGS sequence"/>
</dbReference>
<dbReference type="GO" id="GO:0007059">
    <property type="term" value="P:chromosome segregation"/>
    <property type="evidence" value="ECO:0007669"/>
    <property type="project" value="UniProtKB-KW"/>
</dbReference>
<dbReference type="Pfam" id="PF08651">
    <property type="entry name" value="DASH_Duo1"/>
    <property type="match status" value="1"/>
</dbReference>
<dbReference type="InterPro" id="IPR013960">
    <property type="entry name" value="DASH_Duo1"/>
</dbReference>
<feature type="region of interest" description="Disordered" evidence="19">
    <location>
        <begin position="79"/>
        <end position="114"/>
    </location>
</feature>
<comment type="similarity">
    <text evidence="4">Belongs to the DASH complex DUO1 family.</text>
</comment>
<dbReference type="PANTHER" id="PTHR28216:SF1">
    <property type="entry name" value="DASH COMPLEX SUBUNIT DUO1"/>
    <property type="match status" value="1"/>
</dbReference>
<evidence type="ECO:0000313" key="20">
    <source>
        <dbReference type="EMBL" id="EER30748.1"/>
    </source>
</evidence>
<feature type="compositionally biased region" description="Basic and acidic residues" evidence="19">
    <location>
        <begin position="137"/>
        <end position="149"/>
    </location>
</feature>
<protein>
    <recommendedName>
        <fullName evidence="17">DASH complex subunit DUO1</fullName>
    </recommendedName>
    <alternativeName>
        <fullName evidence="18">Outer kinetochore protein DUO1</fullName>
    </alternativeName>
</protein>
<keyword evidence="13" id="KW-0206">Cytoskeleton</keyword>
<sequence>MSTTNQSSTTISTVALERELSQITNINNILLNFHQTIQKVNHDLNSICNSTTNSRILMNKWTDIMSQTDFTLDAINNPSWDPRKLEQELNNNKQEDQEVEEEEDDDDEDVEQKLENELHRIEQENSELSKTIENIAKEKNTRMNKRKIDGSSTGYNGRRKLHN</sequence>
<feature type="compositionally biased region" description="Acidic residues" evidence="19">
    <location>
        <begin position="97"/>
        <end position="110"/>
    </location>
</feature>
<dbReference type="GO" id="GO:0005874">
    <property type="term" value="C:microtubule"/>
    <property type="evidence" value="ECO:0007669"/>
    <property type="project" value="UniProtKB-KW"/>
</dbReference>
<evidence type="ECO:0000256" key="2">
    <source>
        <dbReference type="ARBA" id="ARBA00004186"/>
    </source>
</evidence>
<name>C5MI51_CANTT</name>
<keyword evidence="14" id="KW-0539">Nucleus</keyword>
<dbReference type="OrthoDB" id="5599235at2759"/>
<dbReference type="RefSeq" id="XP_002551446.1">
    <property type="nucleotide sequence ID" value="XM_002551400.1"/>
</dbReference>
<dbReference type="KEGG" id="ctp:CTRG_05744"/>
<evidence type="ECO:0000256" key="4">
    <source>
        <dbReference type="ARBA" id="ARBA00005366"/>
    </source>
</evidence>
<evidence type="ECO:0000313" key="21">
    <source>
        <dbReference type="Proteomes" id="UP000002037"/>
    </source>
</evidence>
<keyword evidence="16" id="KW-0137">Centromere</keyword>
<dbReference type="PANTHER" id="PTHR28216">
    <property type="entry name" value="DASH COMPLEX SUBUNIT DUO1"/>
    <property type="match status" value="1"/>
</dbReference>
<keyword evidence="21" id="KW-1185">Reference proteome</keyword>
<dbReference type="EMBL" id="GG692403">
    <property type="protein sequence ID" value="EER30748.1"/>
    <property type="molecule type" value="Genomic_DNA"/>
</dbReference>
<evidence type="ECO:0000256" key="3">
    <source>
        <dbReference type="ARBA" id="ARBA00004629"/>
    </source>
</evidence>
<dbReference type="eggNOG" id="ENOG502SCC0">
    <property type="taxonomic scope" value="Eukaryota"/>
</dbReference>
<feature type="region of interest" description="Disordered" evidence="19">
    <location>
        <begin position="137"/>
        <end position="163"/>
    </location>
</feature>
<keyword evidence="10" id="KW-0159">Chromosome partition</keyword>
<keyword evidence="7" id="KW-0132">Cell division</keyword>
<evidence type="ECO:0000256" key="19">
    <source>
        <dbReference type="SAM" id="MobiDB-lite"/>
    </source>
</evidence>
<proteinExistence type="inferred from homology"/>
<keyword evidence="12" id="KW-0175">Coiled coil</keyword>
<keyword evidence="15" id="KW-0131">Cell cycle</keyword>
<keyword evidence="8" id="KW-0493">Microtubule</keyword>
<evidence type="ECO:0000256" key="9">
    <source>
        <dbReference type="ARBA" id="ARBA00022776"/>
    </source>
</evidence>
<evidence type="ECO:0000256" key="13">
    <source>
        <dbReference type="ARBA" id="ARBA00023212"/>
    </source>
</evidence>
<keyword evidence="11" id="KW-0995">Kinetochore</keyword>
<dbReference type="AlphaFoldDB" id="C5MI51"/>
<dbReference type="GO" id="GO:0042729">
    <property type="term" value="C:DASH complex"/>
    <property type="evidence" value="ECO:0007669"/>
    <property type="project" value="InterPro"/>
</dbReference>
<dbReference type="GO" id="GO:0051301">
    <property type="term" value="P:cell division"/>
    <property type="evidence" value="ECO:0007669"/>
    <property type="project" value="UniProtKB-KW"/>
</dbReference>
<keyword evidence="9" id="KW-0498">Mitosis</keyword>
<dbReference type="STRING" id="294747.C5MI51"/>
<evidence type="ECO:0000256" key="17">
    <source>
        <dbReference type="ARBA" id="ARBA00044152"/>
    </source>
</evidence>
<evidence type="ECO:0000256" key="6">
    <source>
        <dbReference type="ARBA" id="ARBA00022490"/>
    </source>
</evidence>
<evidence type="ECO:0000256" key="5">
    <source>
        <dbReference type="ARBA" id="ARBA00022454"/>
    </source>
</evidence>
<dbReference type="VEuPathDB" id="FungiDB:CTRG_05744"/>
<evidence type="ECO:0000256" key="7">
    <source>
        <dbReference type="ARBA" id="ARBA00022618"/>
    </source>
</evidence>